<keyword evidence="3" id="KW-1185">Reference proteome</keyword>
<dbReference type="GO" id="GO:0015385">
    <property type="term" value="F:sodium:proton antiporter activity"/>
    <property type="evidence" value="ECO:0007669"/>
    <property type="project" value="TreeGrafter"/>
</dbReference>
<dbReference type="AlphaFoldDB" id="A0A4U8YK07"/>
<accession>A0A4U8YK07</accession>
<sequence length="115" mass="12256">MTILSLLLIALGIFFFFAGAVGVIRFPDFYSRLHPAGMIDSMGLLLSMSGLALFVLSHHGLSGTNILTAIKLILIVIFVYITSPTATHAIVDAGIRAGLAPWTKKKNGGSDDDTH</sequence>
<keyword evidence="1" id="KW-1133">Transmembrane helix</keyword>
<gene>
    <name evidence="2" type="ORF">MSL71_10480</name>
</gene>
<feature type="transmembrane region" description="Helical" evidence="1">
    <location>
        <begin position="63"/>
        <end position="81"/>
    </location>
</feature>
<dbReference type="Pfam" id="PF03334">
    <property type="entry name" value="PhaG_MnhG_YufB"/>
    <property type="match status" value="1"/>
</dbReference>
<proteinExistence type="predicted"/>
<reference evidence="2 3" key="1">
    <citation type="submission" date="2019-03" db="EMBL/GenBank/DDBJ databases">
        <authorList>
            <person name="Nijsse B."/>
        </authorList>
    </citation>
    <scope>NUCLEOTIDE SEQUENCE [LARGE SCALE GENOMIC DNA]</scope>
    <source>
        <strain evidence="2">Desulfoluna butyratoxydans MSL71</strain>
    </source>
</reference>
<keyword evidence="1" id="KW-0812">Transmembrane</keyword>
<protein>
    <submittedName>
        <fullName evidence="2">Na+/h+ antiporter subunit g</fullName>
    </submittedName>
</protein>
<organism evidence="2 3">
    <name type="scientific">Desulfoluna butyratoxydans</name>
    <dbReference type="NCBI Taxonomy" id="231438"/>
    <lineage>
        <taxon>Bacteria</taxon>
        <taxon>Pseudomonadati</taxon>
        <taxon>Thermodesulfobacteriota</taxon>
        <taxon>Desulfobacteria</taxon>
        <taxon>Desulfobacterales</taxon>
        <taxon>Desulfolunaceae</taxon>
        <taxon>Desulfoluna</taxon>
    </lineage>
</organism>
<dbReference type="PANTHER" id="PTHR34703">
    <property type="entry name" value="ANTIPORTER SUBUNIT MNHG2-RELATED"/>
    <property type="match status" value="1"/>
</dbReference>
<dbReference type="InterPro" id="IPR005133">
    <property type="entry name" value="PhaG_MnhG_YufB"/>
</dbReference>
<evidence type="ECO:0000313" key="2">
    <source>
        <dbReference type="EMBL" id="VFQ43419.1"/>
    </source>
</evidence>
<feature type="transmembrane region" description="Helical" evidence="1">
    <location>
        <begin position="36"/>
        <end position="56"/>
    </location>
</feature>
<dbReference type="PANTHER" id="PTHR34703:SF1">
    <property type="entry name" value="ANTIPORTER SUBUNIT MNHG2-RELATED"/>
    <property type="match status" value="1"/>
</dbReference>
<dbReference type="Proteomes" id="UP000507962">
    <property type="component" value="Unassembled WGS sequence"/>
</dbReference>
<dbReference type="EMBL" id="CAADHO010000002">
    <property type="protein sequence ID" value="VFQ43419.1"/>
    <property type="molecule type" value="Genomic_DNA"/>
</dbReference>
<evidence type="ECO:0000256" key="1">
    <source>
        <dbReference type="SAM" id="Phobius"/>
    </source>
</evidence>
<evidence type="ECO:0000313" key="3">
    <source>
        <dbReference type="Proteomes" id="UP000507962"/>
    </source>
</evidence>
<name>A0A4U8YK07_9BACT</name>
<dbReference type="NCBIfam" id="TIGR01300">
    <property type="entry name" value="CPA3_mnhG_phaG"/>
    <property type="match status" value="1"/>
</dbReference>
<keyword evidence="1" id="KW-0472">Membrane</keyword>
<dbReference type="RefSeq" id="WP_180137634.1">
    <property type="nucleotide sequence ID" value="NZ_CAADHO010000002.1"/>
</dbReference>